<name>A0ABQ1T5D6_9GAMM</name>
<organism evidence="2 3">
    <name type="scientific">Pseudoalteromonas gelatinilytica</name>
    <dbReference type="NCBI Taxonomy" id="1703256"/>
    <lineage>
        <taxon>Bacteria</taxon>
        <taxon>Pseudomonadati</taxon>
        <taxon>Pseudomonadota</taxon>
        <taxon>Gammaproteobacteria</taxon>
        <taxon>Alteromonadales</taxon>
        <taxon>Pseudoalteromonadaceae</taxon>
        <taxon>Pseudoalteromonas</taxon>
    </lineage>
</organism>
<keyword evidence="3" id="KW-1185">Reference proteome</keyword>
<gene>
    <name evidence="2" type="ORF">GCM10008027_01740</name>
</gene>
<feature type="region of interest" description="Disordered" evidence="1">
    <location>
        <begin position="1"/>
        <end position="22"/>
    </location>
</feature>
<evidence type="ECO:0000256" key="1">
    <source>
        <dbReference type="SAM" id="MobiDB-lite"/>
    </source>
</evidence>
<reference evidence="3" key="1">
    <citation type="journal article" date="2019" name="Int. J. Syst. Evol. Microbiol.">
        <title>The Global Catalogue of Microorganisms (GCM) 10K type strain sequencing project: providing services to taxonomists for standard genome sequencing and annotation.</title>
        <authorList>
            <consortium name="The Broad Institute Genomics Platform"/>
            <consortium name="The Broad Institute Genome Sequencing Center for Infectious Disease"/>
            <person name="Wu L."/>
            <person name="Ma J."/>
        </authorList>
    </citation>
    <scope>NUCLEOTIDE SEQUENCE [LARGE SCALE GENOMIC DNA]</scope>
    <source>
        <strain evidence="3">CGMCC 1.15394</strain>
    </source>
</reference>
<proteinExistence type="predicted"/>
<dbReference type="Proteomes" id="UP000638462">
    <property type="component" value="Unassembled WGS sequence"/>
</dbReference>
<accession>A0ABQ1T5D6</accession>
<dbReference type="EMBL" id="BMIT01000001">
    <property type="protein sequence ID" value="GGE80645.1"/>
    <property type="molecule type" value="Genomic_DNA"/>
</dbReference>
<evidence type="ECO:0000313" key="3">
    <source>
        <dbReference type="Proteomes" id="UP000638462"/>
    </source>
</evidence>
<comment type="caution">
    <text evidence="2">The sequence shown here is derived from an EMBL/GenBank/DDBJ whole genome shotgun (WGS) entry which is preliminary data.</text>
</comment>
<evidence type="ECO:0000313" key="2">
    <source>
        <dbReference type="EMBL" id="GGE80645.1"/>
    </source>
</evidence>
<sequence>MANKNTSAAALAPSRLATTASRTNPKTREIIVIALTIIPERNNPFATLNPLSKNL</sequence>
<protein>
    <submittedName>
        <fullName evidence="2">Uncharacterized protein</fullName>
    </submittedName>
</protein>